<sequence length="43" mass="4732">KIAGNTQTREKIDMAVMGSEKRHISKSEAAKQPTNTVRTDSDT</sequence>
<feature type="region of interest" description="Disordered" evidence="1">
    <location>
        <begin position="18"/>
        <end position="43"/>
    </location>
</feature>
<reference evidence="2" key="2">
    <citation type="submission" date="2022-06" db="UniProtKB">
        <authorList>
            <consortium name="EnsemblMetazoa"/>
        </authorList>
    </citation>
    <scope>IDENTIFICATION</scope>
    <source>
        <strain evidence="2">DF5081</strain>
    </source>
</reference>
<name>A0A8R1EL83_CAEJA</name>
<dbReference type="Proteomes" id="UP000005237">
    <property type="component" value="Unassembled WGS sequence"/>
</dbReference>
<accession>A0A8R1EL83</accession>
<evidence type="ECO:0000256" key="1">
    <source>
        <dbReference type="SAM" id="MobiDB-lite"/>
    </source>
</evidence>
<evidence type="ECO:0000313" key="3">
    <source>
        <dbReference type="Proteomes" id="UP000005237"/>
    </source>
</evidence>
<keyword evidence="3" id="KW-1185">Reference proteome</keyword>
<organism evidence="2 3">
    <name type="scientific">Caenorhabditis japonica</name>
    <dbReference type="NCBI Taxonomy" id="281687"/>
    <lineage>
        <taxon>Eukaryota</taxon>
        <taxon>Metazoa</taxon>
        <taxon>Ecdysozoa</taxon>
        <taxon>Nematoda</taxon>
        <taxon>Chromadorea</taxon>
        <taxon>Rhabditida</taxon>
        <taxon>Rhabditina</taxon>
        <taxon>Rhabditomorpha</taxon>
        <taxon>Rhabditoidea</taxon>
        <taxon>Rhabditidae</taxon>
        <taxon>Peloderinae</taxon>
        <taxon>Caenorhabditis</taxon>
    </lineage>
</organism>
<protein>
    <submittedName>
        <fullName evidence="2">Uncharacterized protein</fullName>
    </submittedName>
</protein>
<proteinExistence type="predicted"/>
<dbReference type="EnsemblMetazoa" id="CJA35851.1">
    <property type="protein sequence ID" value="CJA35851.1"/>
    <property type="gene ID" value="WBGene00211698"/>
</dbReference>
<dbReference type="AlphaFoldDB" id="A0A8R1EL83"/>
<feature type="compositionally biased region" description="Polar residues" evidence="1">
    <location>
        <begin position="32"/>
        <end position="43"/>
    </location>
</feature>
<evidence type="ECO:0000313" key="2">
    <source>
        <dbReference type="EnsemblMetazoa" id="CJA35851.1"/>
    </source>
</evidence>
<reference evidence="3" key="1">
    <citation type="submission" date="2010-08" db="EMBL/GenBank/DDBJ databases">
        <authorList>
            <consortium name="Caenorhabditis japonica Sequencing Consortium"/>
            <person name="Wilson R.K."/>
        </authorList>
    </citation>
    <scope>NUCLEOTIDE SEQUENCE [LARGE SCALE GENOMIC DNA]</scope>
    <source>
        <strain evidence="3">DF5081</strain>
    </source>
</reference>
<feature type="compositionally biased region" description="Basic and acidic residues" evidence="1">
    <location>
        <begin position="18"/>
        <end position="29"/>
    </location>
</feature>